<dbReference type="SMART" id="SM00642">
    <property type="entry name" value="Aamy"/>
    <property type="match status" value="1"/>
</dbReference>
<dbReference type="InterPro" id="IPR017853">
    <property type="entry name" value="GH"/>
</dbReference>
<dbReference type="InterPro" id="IPR006047">
    <property type="entry name" value="GH13_cat_dom"/>
</dbReference>
<sequence>MYSHQPDLNFENPRVRREIMEVADFWLEMGVDGFRLDAVPYLFEAEGTTCENLPRTHAFLKELRAHVDAKFPGRMLLAEANQWPEDAVAYFGDPGDECHMAFHFPLMPRLFMSVRMEDRFPTTEILEQTPPIPETCQWALFLRNHDELTLEMVTDEERDYMYRVYAAEDRARVNELGIRRRLAPLLANNRRLIELLNALLFSLNGTPVIYYGDEIGMGDNIYLGDRDSVRTPMQWSADRNAGFSRANPQKLYLPVIIDPEYHYESVNVDAQQANPSSLLWWMRRLIGLRRRHPAFARGSLQFVECDNHRVLAFVREYAGRAAAGGGEPVAVRAGGAPRAGGVRRARSRWSCSGTGGSRGWRVRSRTSSRCGPHSFYWFELAAPGADVVRRAEPILPEITGRCESGGGLRRAGAADLDAVLLAEYVPARRTGSAG</sequence>
<gene>
    <name evidence="2" type="ORF">O0235_10685</name>
</gene>
<dbReference type="GO" id="GO:0016787">
    <property type="term" value="F:hydrolase activity"/>
    <property type="evidence" value="ECO:0007669"/>
    <property type="project" value="UniProtKB-KW"/>
</dbReference>
<reference evidence="2 3" key="1">
    <citation type="journal article" date="2023" name="ISME J.">
        <title>Thermophilic Dehalococcoidia with unusual traits shed light on an unexpected past.</title>
        <authorList>
            <person name="Palmer M."/>
            <person name="Covington J.K."/>
            <person name="Zhou E.M."/>
            <person name="Thomas S.C."/>
            <person name="Habib N."/>
            <person name="Seymour C.O."/>
            <person name="Lai D."/>
            <person name="Johnston J."/>
            <person name="Hashimi A."/>
            <person name="Jiao J.Y."/>
            <person name="Muok A.R."/>
            <person name="Liu L."/>
            <person name="Xian W.D."/>
            <person name="Zhi X.Y."/>
            <person name="Li M.M."/>
            <person name="Silva L.P."/>
            <person name="Bowen B.P."/>
            <person name="Louie K."/>
            <person name="Briegel A."/>
            <person name="Pett-Ridge J."/>
            <person name="Weber P.K."/>
            <person name="Tocheva E.I."/>
            <person name="Woyke T."/>
            <person name="Northen T.R."/>
            <person name="Mayali X."/>
            <person name="Li W.J."/>
            <person name="Hedlund B.P."/>
        </authorList>
    </citation>
    <scope>NUCLEOTIDE SEQUENCE [LARGE SCALE GENOMIC DNA]</scope>
    <source>
        <strain evidence="2 3">YIM 72310</strain>
    </source>
</reference>
<dbReference type="PANTHER" id="PTHR10357:SF219">
    <property type="entry name" value="MALTOSE ALPHA-D-GLUCOSYLTRANSFERASE"/>
    <property type="match status" value="1"/>
</dbReference>
<dbReference type="Proteomes" id="UP001212803">
    <property type="component" value="Chromosome"/>
</dbReference>
<dbReference type="EMBL" id="CP115149">
    <property type="protein sequence ID" value="WBL37548.1"/>
    <property type="molecule type" value="Genomic_DNA"/>
</dbReference>
<evidence type="ECO:0000313" key="2">
    <source>
        <dbReference type="EMBL" id="WBL37548.1"/>
    </source>
</evidence>
<dbReference type="Pfam" id="PF00128">
    <property type="entry name" value="Alpha-amylase"/>
    <property type="match status" value="1"/>
</dbReference>
<accession>A0ABY7MEN8</accession>
<feature type="domain" description="Glycosyl hydrolase family 13 catalytic" evidence="1">
    <location>
        <begin position="2"/>
        <end position="245"/>
    </location>
</feature>
<evidence type="ECO:0000313" key="3">
    <source>
        <dbReference type="Proteomes" id="UP001212803"/>
    </source>
</evidence>
<protein>
    <submittedName>
        <fullName evidence="2">Alpha-amylase family glycosyl hydrolase</fullName>
    </submittedName>
</protein>
<keyword evidence="2" id="KW-0378">Hydrolase</keyword>
<dbReference type="SUPFAM" id="SSF51445">
    <property type="entry name" value="(Trans)glycosidases"/>
    <property type="match status" value="1"/>
</dbReference>
<keyword evidence="3" id="KW-1185">Reference proteome</keyword>
<dbReference type="PANTHER" id="PTHR10357">
    <property type="entry name" value="ALPHA-AMYLASE FAMILY MEMBER"/>
    <property type="match status" value="1"/>
</dbReference>
<organism evidence="2 3">
    <name type="scientific">Tepidiforma flava</name>
    <dbReference type="NCBI Taxonomy" id="3004094"/>
    <lineage>
        <taxon>Bacteria</taxon>
        <taxon>Bacillati</taxon>
        <taxon>Chloroflexota</taxon>
        <taxon>Tepidiformia</taxon>
        <taxon>Tepidiformales</taxon>
        <taxon>Tepidiformaceae</taxon>
        <taxon>Tepidiforma</taxon>
    </lineage>
</organism>
<proteinExistence type="predicted"/>
<dbReference type="Gene3D" id="3.20.20.80">
    <property type="entry name" value="Glycosidases"/>
    <property type="match status" value="1"/>
</dbReference>
<evidence type="ECO:0000259" key="1">
    <source>
        <dbReference type="SMART" id="SM00642"/>
    </source>
</evidence>
<name>A0ABY7MEN8_9CHLR</name>